<dbReference type="PANTHER" id="PTHR13068">
    <property type="entry name" value="CGI-12 PROTEIN-RELATED"/>
    <property type="match status" value="1"/>
</dbReference>
<dbReference type="Proteomes" id="UP000287651">
    <property type="component" value="Unassembled WGS sequence"/>
</dbReference>
<evidence type="ECO:0000256" key="3">
    <source>
        <dbReference type="ARBA" id="ARBA00022946"/>
    </source>
</evidence>
<proteinExistence type="inferred from homology"/>
<reference evidence="4 5" key="1">
    <citation type="journal article" date="2014" name="Agronomy (Basel)">
        <title>A Draft Genome Sequence for Ensete ventricosum, the Drought-Tolerant Tree Against Hunger.</title>
        <authorList>
            <person name="Harrison J."/>
            <person name="Moore K.A."/>
            <person name="Paszkiewicz K."/>
            <person name="Jones T."/>
            <person name="Grant M."/>
            <person name="Ambacheew D."/>
            <person name="Muzemil S."/>
            <person name="Studholme D.J."/>
        </authorList>
    </citation>
    <scope>NUCLEOTIDE SEQUENCE [LARGE SCALE GENOMIC DNA]</scope>
</reference>
<evidence type="ECO:0000256" key="2">
    <source>
        <dbReference type="ARBA" id="ARBA00022472"/>
    </source>
</evidence>
<dbReference type="GO" id="GO:0006353">
    <property type="term" value="P:DNA-templated transcription termination"/>
    <property type="evidence" value="ECO:0007669"/>
    <property type="project" value="UniProtKB-KW"/>
</dbReference>
<name>A0A427A2Q9_ENSVE</name>
<evidence type="ECO:0000256" key="1">
    <source>
        <dbReference type="ARBA" id="ARBA00007692"/>
    </source>
</evidence>
<dbReference type="Gene3D" id="1.25.70.10">
    <property type="entry name" value="Transcription termination factor 3, mitochondrial"/>
    <property type="match status" value="1"/>
</dbReference>
<sequence length="387" mass="43114">MLRLIPTKLLRGATVHVRDPTTTSVCLLLLPLPRNQHPRSTTTVAATTETRSRTLCFLQDSCGLSPEAAAAAANMITLKTTENPIAVLALLRNYGFSNPQIADILSRWPRFLLASPDKTLKPKLDFFRAELGLSDAVLLNVLTAHPWVLMGSLENKISPNLAFLRSIIGDETKLSTVIRRWIPLIVSDLPGRLLPAMEALRSYGATDAVISKILLCRPKVFDHSLSNLGCTLNRVKAMGICPSKNVFVHALSVLSDVPQPLWDRKLATFQSLGWSEEQVLRAFARLPNCMAYSDEKVRKAMEFFTEKLSWTPDYVCQNPSVLSLSLEKRILLRCRVLALLESKGLFKGKTRAGHLIISKHKFLKKYVINHQDELPEILDVLKGGTDT</sequence>
<dbReference type="FunFam" id="1.25.70.10:FF:000001">
    <property type="entry name" value="Mitochondrial transcription termination factor-like"/>
    <property type="match status" value="1"/>
</dbReference>
<dbReference type="EMBL" id="AMZH03003998">
    <property type="protein sequence ID" value="RRT70486.1"/>
    <property type="molecule type" value="Genomic_DNA"/>
</dbReference>
<dbReference type="InterPro" id="IPR003690">
    <property type="entry name" value="MTERF"/>
</dbReference>
<comment type="similarity">
    <text evidence="1">Belongs to the mTERF family.</text>
</comment>
<dbReference type="InterPro" id="IPR038538">
    <property type="entry name" value="MTERF_sf"/>
</dbReference>
<keyword evidence="2" id="KW-0804">Transcription</keyword>
<keyword evidence="2" id="KW-0806">Transcription termination</keyword>
<organism evidence="4 5">
    <name type="scientific">Ensete ventricosum</name>
    <name type="common">Abyssinian banana</name>
    <name type="synonym">Musa ensete</name>
    <dbReference type="NCBI Taxonomy" id="4639"/>
    <lineage>
        <taxon>Eukaryota</taxon>
        <taxon>Viridiplantae</taxon>
        <taxon>Streptophyta</taxon>
        <taxon>Embryophyta</taxon>
        <taxon>Tracheophyta</taxon>
        <taxon>Spermatophyta</taxon>
        <taxon>Magnoliopsida</taxon>
        <taxon>Liliopsida</taxon>
        <taxon>Zingiberales</taxon>
        <taxon>Musaceae</taxon>
        <taxon>Ensete</taxon>
    </lineage>
</organism>
<keyword evidence="2" id="KW-0805">Transcription regulation</keyword>
<comment type="caution">
    <text evidence="4">The sequence shown here is derived from an EMBL/GenBank/DDBJ whole genome shotgun (WGS) entry which is preliminary data.</text>
</comment>
<dbReference type="GO" id="GO:0003676">
    <property type="term" value="F:nucleic acid binding"/>
    <property type="evidence" value="ECO:0007669"/>
    <property type="project" value="InterPro"/>
</dbReference>
<gene>
    <name evidence="4" type="ORF">B296_00024106</name>
</gene>
<evidence type="ECO:0000313" key="4">
    <source>
        <dbReference type="EMBL" id="RRT70486.1"/>
    </source>
</evidence>
<dbReference type="Pfam" id="PF02536">
    <property type="entry name" value="mTERF"/>
    <property type="match status" value="2"/>
</dbReference>
<dbReference type="AlphaFoldDB" id="A0A427A2Q9"/>
<dbReference type="PANTHER" id="PTHR13068:SF213">
    <property type="entry name" value="OS07G0423000 PROTEIN"/>
    <property type="match status" value="1"/>
</dbReference>
<protein>
    <submittedName>
        <fullName evidence="4">Uncharacterized protein</fullName>
    </submittedName>
</protein>
<keyword evidence="3" id="KW-0809">Transit peptide</keyword>
<dbReference type="SMART" id="SM00733">
    <property type="entry name" value="Mterf"/>
    <property type="match status" value="6"/>
</dbReference>
<evidence type="ECO:0000313" key="5">
    <source>
        <dbReference type="Proteomes" id="UP000287651"/>
    </source>
</evidence>
<accession>A0A427A2Q9</accession>